<accession>A0A4Y9T063</accession>
<keyword evidence="3" id="KW-1185">Reference proteome</keyword>
<proteinExistence type="predicted"/>
<dbReference type="AlphaFoldDB" id="A0A4Y9T063"/>
<dbReference type="RefSeq" id="WP_135189580.1">
    <property type="nucleotide sequence ID" value="NZ_SPUM01000057.1"/>
</dbReference>
<reference evidence="2 3" key="1">
    <citation type="submission" date="2019-03" db="EMBL/GenBank/DDBJ databases">
        <title>Draft genome of Massilia hortus sp. nov., a novel bacterial species of the Oxalobacteraceae family.</title>
        <authorList>
            <person name="Peta V."/>
            <person name="Raths R."/>
            <person name="Bucking H."/>
        </authorList>
    </citation>
    <scope>NUCLEOTIDE SEQUENCE [LARGE SCALE GENOMIC DNA]</scope>
    <source>
        <strain evidence="2 3">ONC3</strain>
    </source>
</reference>
<evidence type="ECO:0000313" key="3">
    <source>
        <dbReference type="Proteomes" id="UP000297258"/>
    </source>
</evidence>
<comment type="caution">
    <text evidence="2">The sequence shown here is derived from an EMBL/GenBank/DDBJ whole genome shotgun (WGS) entry which is preliminary data.</text>
</comment>
<gene>
    <name evidence="2" type="ORF">E4O92_09800</name>
</gene>
<dbReference type="Pfam" id="PF10042">
    <property type="entry name" value="DUF2278"/>
    <property type="match status" value="1"/>
</dbReference>
<name>A0A4Y9T063_9BURK</name>
<protein>
    <submittedName>
        <fullName evidence="2">DUF2278 family protein</fullName>
    </submittedName>
</protein>
<feature type="region of interest" description="Disordered" evidence="1">
    <location>
        <begin position="210"/>
        <end position="235"/>
    </location>
</feature>
<evidence type="ECO:0000256" key="1">
    <source>
        <dbReference type="SAM" id="MobiDB-lite"/>
    </source>
</evidence>
<dbReference type="InterPro" id="IPR019268">
    <property type="entry name" value="DUF2278"/>
</dbReference>
<dbReference type="OrthoDB" id="291334at2"/>
<organism evidence="2 3">
    <name type="scientific">Massilia horti</name>
    <dbReference type="NCBI Taxonomy" id="2562153"/>
    <lineage>
        <taxon>Bacteria</taxon>
        <taxon>Pseudomonadati</taxon>
        <taxon>Pseudomonadota</taxon>
        <taxon>Betaproteobacteria</taxon>
        <taxon>Burkholderiales</taxon>
        <taxon>Oxalobacteraceae</taxon>
        <taxon>Telluria group</taxon>
        <taxon>Massilia</taxon>
    </lineage>
</organism>
<sequence>MALTYGVVKAKVIGAPVMKAKFLQAQHETQYHMHVRLQAGSEQWDSAVNVGTDDADDLLRYRLAYDFHHEICQNLRAMDSGFLELRARQLPALDFLRSDILNGTGHWRDSDVMDGTAYAEPPASLSRLLHRAQEGGCDVYLFGRTYRDGEPGIHDIHMNQGSTGPHFLNNGNDRIDHNDVWQDGAVLVDLGLDNWAAYFTAFTQQLVPTDDAGNPTAGAHEIRDSDPGGAAKSAL</sequence>
<dbReference type="Proteomes" id="UP000297258">
    <property type="component" value="Unassembled WGS sequence"/>
</dbReference>
<evidence type="ECO:0000313" key="2">
    <source>
        <dbReference type="EMBL" id="TFW32470.1"/>
    </source>
</evidence>
<dbReference type="EMBL" id="SPUM01000057">
    <property type="protein sequence ID" value="TFW32470.1"/>
    <property type="molecule type" value="Genomic_DNA"/>
</dbReference>